<protein>
    <recommendedName>
        <fullName evidence="4">HTH tetR-type domain-containing protein</fullName>
    </recommendedName>
</protein>
<dbReference type="Proteomes" id="UP000621492">
    <property type="component" value="Unassembled WGS sequence"/>
</dbReference>
<dbReference type="RefSeq" id="WP_088051293.1">
    <property type="nucleotide sequence ID" value="NZ_BMJD01000051.1"/>
</dbReference>
<evidence type="ECO:0000313" key="5">
    <source>
        <dbReference type="EMBL" id="GGB58790.1"/>
    </source>
</evidence>
<organism evidence="5 6">
    <name type="scientific">Lentibacillus populi</name>
    <dbReference type="NCBI Taxonomy" id="1827502"/>
    <lineage>
        <taxon>Bacteria</taxon>
        <taxon>Bacillati</taxon>
        <taxon>Bacillota</taxon>
        <taxon>Bacilli</taxon>
        <taxon>Bacillales</taxon>
        <taxon>Bacillaceae</taxon>
        <taxon>Lentibacillus</taxon>
    </lineage>
</organism>
<dbReference type="AlphaFoldDB" id="A0A9W5X7R7"/>
<accession>A0A9W5X7R7</accession>
<keyword evidence="1" id="KW-0678">Repressor</keyword>
<evidence type="ECO:0000256" key="2">
    <source>
        <dbReference type="ARBA" id="ARBA00023125"/>
    </source>
</evidence>
<dbReference type="InterPro" id="IPR009057">
    <property type="entry name" value="Homeodomain-like_sf"/>
</dbReference>
<proteinExistence type="predicted"/>
<dbReference type="Gene3D" id="1.10.357.10">
    <property type="entry name" value="Tetracycline Repressor, domain 2"/>
    <property type="match status" value="1"/>
</dbReference>
<feature type="DNA-binding region" description="H-T-H motif" evidence="3">
    <location>
        <begin position="29"/>
        <end position="48"/>
    </location>
</feature>
<sequence>MARERKFSKDELFQTTKDILLSHGYEGFTFSILADRLQVSRGTIYKYYENKVELITDYTLFEMNQFLTDLKQLDHNGNFDAQFEYLLTIMFTHSKIRHILITANRILGTENEKVKAKKEQLGELHWEIYRHLESFIGRGREENVLKSHIPDELILSFIFHSIEIPNQLSLTQEEWVQSVKELLSHGMLKENY</sequence>
<dbReference type="EMBL" id="BMJD01000051">
    <property type="protein sequence ID" value="GGB58790.1"/>
    <property type="molecule type" value="Genomic_DNA"/>
</dbReference>
<dbReference type="GO" id="GO:0003677">
    <property type="term" value="F:DNA binding"/>
    <property type="evidence" value="ECO:0007669"/>
    <property type="project" value="UniProtKB-UniRule"/>
</dbReference>
<reference evidence="5" key="2">
    <citation type="submission" date="2020-09" db="EMBL/GenBank/DDBJ databases">
        <authorList>
            <person name="Sun Q."/>
            <person name="Zhou Y."/>
        </authorList>
    </citation>
    <scope>NUCLEOTIDE SEQUENCE</scope>
    <source>
        <strain evidence="5">CGMCC 1.15454</strain>
    </source>
</reference>
<dbReference type="InterPro" id="IPR050624">
    <property type="entry name" value="HTH-type_Tx_Regulator"/>
</dbReference>
<evidence type="ECO:0000313" key="6">
    <source>
        <dbReference type="Proteomes" id="UP000621492"/>
    </source>
</evidence>
<reference evidence="5" key="1">
    <citation type="journal article" date="2014" name="Int. J. Syst. Evol. Microbiol.">
        <title>Complete genome sequence of Corynebacterium casei LMG S-19264T (=DSM 44701T), isolated from a smear-ripened cheese.</title>
        <authorList>
            <consortium name="US DOE Joint Genome Institute (JGI-PGF)"/>
            <person name="Walter F."/>
            <person name="Albersmeier A."/>
            <person name="Kalinowski J."/>
            <person name="Ruckert C."/>
        </authorList>
    </citation>
    <scope>NUCLEOTIDE SEQUENCE</scope>
    <source>
        <strain evidence="5">CGMCC 1.15454</strain>
    </source>
</reference>
<feature type="domain" description="HTH tetR-type" evidence="4">
    <location>
        <begin position="6"/>
        <end position="66"/>
    </location>
</feature>
<dbReference type="SUPFAM" id="SSF46689">
    <property type="entry name" value="Homeodomain-like"/>
    <property type="match status" value="1"/>
</dbReference>
<dbReference type="PROSITE" id="PS50977">
    <property type="entry name" value="HTH_TETR_2"/>
    <property type="match status" value="1"/>
</dbReference>
<dbReference type="PANTHER" id="PTHR43479">
    <property type="entry name" value="ACREF/ENVCD OPERON REPRESSOR-RELATED"/>
    <property type="match status" value="1"/>
</dbReference>
<evidence type="ECO:0000256" key="3">
    <source>
        <dbReference type="PROSITE-ProRule" id="PRU00335"/>
    </source>
</evidence>
<dbReference type="Pfam" id="PF00440">
    <property type="entry name" value="TetR_N"/>
    <property type="match status" value="1"/>
</dbReference>
<name>A0A9W5X7R7_9BACI</name>
<dbReference type="PANTHER" id="PTHR43479:SF11">
    <property type="entry name" value="ACREF_ENVCD OPERON REPRESSOR-RELATED"/>
    <property type="match status" value="1"/>
</dbReference>
<keyword evidence="6" id="KW-1185">Reference proteome</keyword>
<gene>
    <name evidence="5" type="ORF">GCM10011409_40320</name>
</gene>
<keyword evidence="2 3" id="KW-0238">DNA-binding</keyword>
<dbReference type="PRINTS" id="PR00455">
    <property type="entry name" value="HTHTETR"/>
</dbReference>
<comment type="caution">
    <text evidence="5">The sequence shown here is derived from an EMBL/GenBank/DDBJ whole genome shotgun (WGS) entry which is preliminary data.</text>
</comment>
<evidence type="ECO:0000256" key="1">
    <source>
        <dbReference type="ARBA" id="ARBA00022491"/>
    </source>
</evidence>
<dbReference type="InterPro" id="IPR001647">
    <property type="entry name" value="HTH_TetR"/>
</dbReference>
<evidence type="ECO:0000259" key="4">
    <source>
        <dbReference type="PROSITE" id="PS50977"/>
    </source>
</evidence>